<evidence type="ECO:0000313" key="1">
    <source>
        <dbReference type="EMBL" id="KAK2960093.1"/>
    </source>
</evidence>
<name>A0ABQ9Y8L8_9EUKA</name>
<comment type="caution">
    <text evidence="1">The sequence shown here is derived from an EMBL/GenBank/DDBJ whole genome shotgun (WGS) entry which is preliminary data.</text>
</comment>
<dbReference type="Proteomes" id="UP001281761">
    <property type="component" value="Unassembled WGS sequence"/>
</dbReference>
<accession>A0ABQ9Y8L8</accession>
<gene>
    <name evidence="1" type="ORF">BLNAU_4976</name>
</gene>
<organism evidence="1 2">
    <name type="scientific">Blattamonas nauphoetae</name>
    <dbReference type="NCBI Taxonomy" id="2049346"/>
    <lineage>
        <taxon>Eukaryota</taxon>
        <taxon>Metamonada</taxon>
        <taxon>Preaxostyla</taxon>
        <taxon>Oxymonadida</taxon>
        <taxon>Blattamonas</taxon>
    </lineage>
</organism>
<keyword evidence="2" id="KW-1185">Reference proteome</keyword>
<proteinExistence type="predicted"/>
<evidence type="ECO:0000313" key="2">
    <source>
        <dbReference type="Proteomes" id="UP001281761"/>
    </source>
</evidence>
<reference evidence="1 2" key="1">
    <citation type="journal article" date="2022" name="bioRxiv">
        <title>Genomics of Preaxostyla Flagellates Illuminates Evolutionary Transitions and the Path Towards Mitochondrial Loss.</title>
        <authorList>
            <person name="Novak L.V.F."/>
            <person name="Treitli S.C."/>
            <person name="Pyrih J."/>
            <person name="Halakuc P."/>
            <person name="Pipaliya S.V."/>
            <person name="Vacek V."/>
            <person name="Brzon O."/>
            <person name="Soukal P."/>
            <person name="Eme L."/>
            <person name="Dacks J.B."/>
            <person name="Karnkowska A."/>
            <person name="Elias M."/>
            <person name="Hampl V."/>
        </authorList>
    </citation>
    <scope>NUCLEOTIDE SEQUENCE [LARGE SCALE GENOMIC DNA]</scope>
    <source>
        <strain evidence="1">NAU3</strain>
        <tissue evidence="1">Gut</tissue>
    </source>
</reference>
<protein>
    <submittedName>
        <fullName evidence="1">Uncharacterized protein</fullName>
    </submittedName>
</protein>
<sequence length="164" mass="18761">MRNSITPTLLQTSSLLNTVVTLFRSPSIPLQTTEWTPQLGWHNRNWNGQPSRSSAGLRVNCIARRLIRRNSLSPLDSTLSTHTGVVVVGVVGEHQVWEMQMSEEEQELLHRPRAWTEQLCSQCLVPRLKNGTCDCSGWLWEIVCDDEMRSNEKQMWTEKSSTKV</sequence>
<dbReference type="EMBL" id="JARBJD010000025">
    <property type="protein sequence ID" value="KAK2960093.1"/>
    <property type="molecule type" value="Genomic_DNA"/>
</dbReference>